<dbReference type="InterPro" id="IPR001647">
    <property type="entry name" value="HTH_TetR"/>
</dbReference>
<evidence type="ECO:0000256" key="1">
    <source>
        <dbReference type="ARBA" id="ARBA00023015"/>
    </source>
</evidence>
<dbReference type="KEGG" id="parq:DSM112329_01335"/>
<keyword evidence="3" id="KW-0804">Transcription</keyword>
<reference evidence="7" key="1">
    <citation type="submission" date="2022-12" db="EMBL/GenBank/DDBJ databases">
        <title>Paraconexibacter alkalitolerans sp. nov. and Baekduia alba sp. nov., isolated from soil and emended description of the genera Paraconexibacter (Chun et al., 2020) and Baekduia (An et al., 2020).</title>
        <authorList>
            <person name="Vieira S."/>
            <person name="Huber K.J."/>
            <person name="Geppert A."/>
            <person name="Wolf J."/>
            <person name="Neumann-Schaal M."/>
            <person name="Muesken M."/>
            <person name="Overmann J."/>
        </authorList>
    </citation>
    <scope>NUCLEOTIDE SEQUENCE</scope>
    <source>
        <strain evidence="7">AEG42_29</strain>
    </source>
</reference>
<keyword evidence="2 4" id="KW-0238">DNA-binding</keyword>
<dbReference type="Pfam" id="PF17940">
    <property type="entry name" value="TetR_C_31"/>
    <property type="match status" value="1"/>
</dbReference>
<dbReference type="PRINTS" id="PR00455">
    <property type="entry name" value="HTHTETR"/>
</dbReference>
<dbReference type="GO" id="GO:0000976">
    <property type="term" value="F:transcription cis-regulatory region binding"/>
    <property type="evidence" value="ECO:0007669"/>
    <property type="project" value="TreeGrafter"/>
</dbReference>
<dbReference type="InterPro" id="IPR050109">
    <property type="entry name" value="HTH-type_TetR-like_transc_reg"/>
</dbReference>
<dbReference type="PANTHER" id="PTHR30055">
    <property type="entry name" value="HTH-TYPE TRANSCRIPTIONAL REGULATOR RUTR"/>
    <property type="match status" value="1"/>
</dbReference>
<dbReference type="RefSeq" id="WP_354701030.1">
    <property type="nucleotide sequence ID" value="NZ_CP114014.1"/>
</dbReference>
<dbReference type="InterPro" id="IPR041583">
    <property type="entry name" value="TetR_C_31"/>
</dbReference>
<proteinExistence type="predicted"/>
<evidence type="ECO:0000256" key="3">
    <source>
        <dbReference type="ARBA" id="ARBA00023163"/>
    </source>
</evidence>
<dbReference type="Pfam" id="PF00440">
    <property type="entry name" value="TetR_N"/>
    <property type="match status" value="1"/>
</dbReference>
<evidence type="ECO:0000256" key="2">
    <source>
        <dbReference type="ARBA" id="ARBA00023125"/>
    </source>
</evidence>
<feature type="region of interest" description="Disordered" evidence="5">
    <location>
        <begin position="1"/>
        <end position="25"/>
    </location>
</feature>
<dbReference type="Gene3D" id="1.10.357.10">
    <property type="entry name" value="Tetracycline Repressor, domain 2"/>
    <property type="match status" value="1"/>
</dbReference>
<dbReference type="InterPro" id="IPR009057">
    <property type="entry name" value="Homeodomain-like_sf"/>
</dbReference>
<keyword evidence="1" id="KW-0805">Transcription regulation</keyword>
<dbReference type="PANTHER" id="PTHR30055:SF234">
    <property type="entry name" value="HTH-TYPE TRANSCRIPTIONAL REGULATOR BETI"/>
    <property type="match status" value="1"/>
</dbReference>
<evidence type="ECO:0000256" key="4">
    <source>
        <dbReference type="PROSITE-ProRule" id="PRU00335"/>
    </source>
</evidence>
<name>A0AAU7ASB4_9ACTN</name>
<dbReference type="AlphaFoldDB" id="A0AAU7ASB4"/>
<dbReference type="SUPFAM" id="SSF46689">
    <property type="entry name" value="Homeodomain-like"/>
    <property type="match status" value="1"/>
</dbReference>
<accession>A0AAU7ASB4</accession>
<dbReference type="GO" id="GO:0003700">
    <property type="term" value="F:DNA-binding transcription factor activity"/>
    <property type="evidence" value="ECO:0007669"/>
    <property type="project" value="TreeGrafter"/>
</dbReference>
<evidence type="ECO:0000313" key="7">
    <source>
        <dbReference type="EMBL" id="XAY04502.1"/>
    </source>
</evidence>
<evidence type="ECO:0000256" key="5">
    <source>
        <dbReference type="SAM" id="MobiDB-lite"/>
    </source>
</evidence>
<feature type="domain" description="HTH tetR-type" evidence="6">
    <location>
        <begin position="31"/>
        <end position="91"/>
    </location>
</feature>
<dbReference type="EMBL" id="CP114014">
    <property type="protein sequence ID" value="XAY04502.1"/>
    <property type="molecule type" value="Genomic_DNA"/>
</dbReference>
<sequence length="216" mass="22636">MAPATPHRSDVEQADDRSGAGVGRRDPVVLGEARRRLLDATLDVVGTEGIAAVTNRRVAGRAGVSLGSLTYHFTSQAELLREALILQVDREVERIEAITARIGQAGVPLEALLAEAEGLVAETADDPAQLAELDLHLHAARDMDLREASERCFAAYDALAAAALRALGLPDADARAPLVVAMFNGLALRRLALRSPDAGGVAEALTVLVRGLAAPS</sequence>
<gene>
    <name evidence="7" type="ORF">DSM112329_01335</name>
</gene>
<dbReference type="PROSITE" id="PS50977">
    <property type="entry name" value="HTH_TETR_2"/>
    <property type="match status" value="1"/>
</dbReference>
<protein>
    <recommendedName>
        <fullName evidence="6">HTH tetR-type domain-containing protein</fullName>
    </recommendedName>
</protein>
<feature type="compositionally biased region" description="Basic and acidic residues" evidence="5">
    <location>
        <begin position="7"/>
        <end position="25"/>
    </location>
</feature>
<feature type="DNA-binding region" description="H-T-H motif" evidence="4">
    <location>
        <begin position="54"/>
        <end position="73"/>
    </location>
</feature>
<organism evidence="7">
    <name type="scientific">Paraconexibacter sp. AEG42_29</name>
    <dbReference type="NCBI Taxonomy" id="2997339"/>
    <lineage>
        <taxon>Bacteria</taxon>
        <taxon>Bacillati</taxon>
        <taxon>Actinomycetota</taxon>
        <taxon>Thermoleophilia</taxon>
        <taxon>Solirubrobacterales</taxon>
        <taxon>Paraconexibacteraceae</taxon>
        <taxon>Paraconexibacter</taxon>
    </lineage>
</organism>
<evidence type="ECO:0000259" key="6">
    <source>
        <dbReference type="PROSITE" id="PS50977"/>
    </source>
</evidence>